<evidence type="ECO:0000256" key="2">
    <source>
        <dbReference type="ARBA" id="ARBA00022448"/>
    </source>
</evidence>
<comment type="subcellular location">
    <subcellularLocation>
        <location evidence="1 8">Cell membrane</location>
        <topology evidence="1 8">Peripheral membrane protein</topology>
    </subcellularLocation>
</comment>
<comment type="function">
    <text evidence="8">ATP-binding (A) component of a common energy-coupling factor (ECF) ABC-transporter complex.</text>
</comment>
<accession>A0ABS4MC18</accession>
<evidence type="ECO:0000256" key="4">
    <source>
        <dbReference type="ARBA" id="ARBA00022741"/>
    </source>
</evidence>
<comment type="similarity">
    <text evidence="8">Belongs to the ABC transporter superfamily. Energy-coupling factor EcfA family.</text>
</comment>
<dbReference type="EC" id="7.-.-.-" evidence="8"/>
<dbReference type="GO" id="GO:0005524">
    <property type="term" value="F:ATP binding"/>
    <property type="evidence" value="ECO:0007669"/>
    <property type="project" value="UniProtKB-KW"/>
</dbReference>
<reference evidence="10 11" key="1">
    <citation type="submission" date="2021-03" db="EMBL/GenBank/DDBJ databases">
        <title>Genomic Encyclopedia of Type Strains, Phase IV (KMG-IV): sequencing the most valuable type-strain genomes for metagenomic binning, comparative biology and taxonomic classification.</title>
        <authorList>
            <person name="Goeker M."/>
        </authorList>
    </citation>
    <scope>NUCLEOTIDE SEQUENCE [LARGE SCALE GENOMIC DNA]</scope>
    <source>
        <strain evidence="10 11">DSM 101872</strain>
    </source>
</reference>
<dbReference type="EMBL" id="JAGGLU010000002">
    <property type="protein sequence ID" value="MBP2057232.1"/>
    <property type="molecule type" value="Genomic_DNA"/>
</dbReference>
<evidence type="ECO:0000256" key="6">
    <source>
        <dbReference type="ARBA" id="ARBA00022967"/>
    </source>
</evidence>
<dbReference type="PANTHER" id="PTHR43553:SF27">
    <property type="entry name" value="ENERGY-COUPLING FACTOR TRANSPORTER ATP-BINDING PROTEIN ECFA2"/>
    <property type="match status" value="1"/>
</dbReference>
<evidence type="ECO:0000256" key="8">
    <source>
        <dbReference type="RuleBase" id="RU365104"/>
    </source>
</evidence>
<dbReference type="InterPro" id="IPR003593">
    <property type="entry name" value="AAA+_ATPase"/>
</dbReference>
<comment type="subunit">
    <text evidence="8">Forms a stable energy-coupling factor (ECF) transporter complex composed of 2 membrane-embedded substrate-binding proteins (S component), 2 ATP-binding proteins (A component) and 2 transmembrane proteins (T component).</text>
</comment>
<keyword evidence="11" id="KW-1185">Reference proteome</keyword>
<dbReference type="CDD" id="cd03225">
    <property type="entry name" value="ABC_cobalt_CbiO_domain1"/>
    <property type="match status" value="1"/>
</dbReference>
<sequence>MSIEFENVSYIYNPGTPMQAQGVKNVSFKIKEGTFTALVGHTGSGKSTIMQHLNGLQKPSSGKVKIAGYELDSKTSDKGLNQLRKKVGLVFQFPESQLFEETVLKDVMFGPKNFGFSEKEAETQAKKWLKRVNIAEKLFSKSPFDLSGGQMRRVAIAGVLASEPDILCLDEPAAGLDPQGKKEMFQIFKNYQTEGHTVILVTHEMNDVARYADNMLVMDGGELAISGKPKDIFKDSEWLAQHHLSAPSAVEFGHQLQNSNFKFDTLPLTVDNLADSIIDNLKEGPHE</sequence>
<keyword evidence="4 8" id="KW-0547">Nucleotide-binding</keyword>
<evidence type="ECO:0000256" key="1">
    <source>
        <dbReference type="ARBA" id="ARBA00004202"/>
    </source>
</evidence>
<dbReference type="Gene3D" id="3.40.50.300">
    <property type="entry name" value="P-loop containing nucleotide triphosphate hydrolases"/>
    <property type="match status" value="1"/>
</dbReference>
<evidence type="ECO:0000313" key="10">
    <source>
        <dbReference type="EMBL" id="MBP2057232.1"/>
    </source>
</evidence>
<keyword evidence="10" id="KW-0378">Hydrolase</keyword>
<gene>
    <name evidence="10" type="ORF">J2Z60_000396</name>
</gene>
<keyword evidence="3 8" id="KW-1003">Cell membrane</keyword>
<dbReference type="InterPro" id="IPR015856">
    <property type="entry name" value="ABC_transpr_CbiO/EcfA_su"/>
</dbReference>
<dbReference type="Proteomes" id="UP001519292">
    <property type="component" value="Unassembled WGS sequence"/>
</dbReference>
<dbReference type="PANTHER" id="PTHR43553">
    <property type="entry name" value="HEAVY METAL TRANSPORTER"/>
    <property type="match status" value="1"/>
</dbReference>
<dbReference type="PROSITE" id="PS50893">
    <property type="entry name" value="ABC_TRANSPORTER_2"/>
    <property type="match status" value="1"/>
</dbReference>
<evidence type="ECO:0000259" key="9">
    <source>
        <dbReference type="PROSITE" id="PS50893"/>
    </source>
</evidence>
<dbReference type="RefSeq" id="WP_209685870.1">
    <property type="nucleotide sequence ID" value="NZ_JAGGLU010000002.1"/>
</dbReference>
<dbReference type="InterPro" id="IPR003439">
    <property type="entry name" value="ABC_transporter-like_ATP-bd"/>
</dbReference>
<proteinExistence type="inferred from homology"/>
<keyword evidence="6" id="KW-1278">Translocase</keyword>
<evidence type="ECO:0000256" key="5">
    <source>
        <dbReference type="ARBA" id="ARBA00022840"/>
    </source>
</evidence>
<dbReference type="InterPro" id="IPR027417">
    <property type="entry name" value="P-loop_NTPase"/>
</dbReference>
<dbReference type="InterPro" id="IPR017871">
    <property type="entry name" value="ABC_transporter-like_CS"/>
</dbReference>
<dbReference type="InterPro" id="IPR050095">
    <property type="entry name" value="ECF_ABC_transporter_ATP-bd"/>
</dbReference>
<dbReference type="PROSITE" id="PS00211">
    <property type="entry name" value="ABC_TRANSPORTER_1"/>
    <property type="match status" value="1"/>
</dbReference>
<keyword evidence="7 8" id="KW-0472">Membrane</keyword>
<evidence type="ECO:0000256" key="3">
    <source>
        <dbReference type="ARBA" id="ARBA00022475"/>
    </source>
</evidence>
<name>A0ABS4MC18_9LACO</name>
<evidence type="ECO:0000256" key="7">
    <source>
        <dbReference type="ARBA" id="ARBA00023136"/>
    </source>
</evidence>
<keyword evidence="5 8" id="KW-0067">ATP-binding</keyword>
<feature type="domain" description="ABC transporter" evidence="9">
    <location>
        <begin position="3"/>
        <end position="245"/>
    </location>
</feature>
<comment type="caution">
    <text evidence="10">The sequence shown here is derived from an EMBL/GenBank/DDBJ whole genome shotgun (WGS) entry which is preliminary data.</text>
</comment>
<dbReference type="SUPFAM" id="SSF52540">
    <property type="entry name" value="P-loop containing nucleoside triphosphate hydrolases"/>
    <property type="match status" value="1"/>
</dbReference>
<keyword evidence="2 8" id="KW-0813">Transport</keyword>
<dbReference type="NCBIfam" id="TIGR04521">
    <property type="entry name" value="ECF_ATPase_2"/>
    <property type="match status" value="1"/>
</dbReference>
<organism evidence="10 11">
    <name type="scientific">Lactobacillus colini</name>
    <dbReference type="NCBI Taxonomy" id="1819254"/>
    <lineage>
        <taxon>Bacteria</taxon>
        <taxon>Bacillati</taxon>
        <taxon>Bacillota</taxon>
        <taxon>Bacilli</taxon>
        <taxon>Lactobacillales</taxon>
        <taxon>Lactobacillaceae</taxon>
        <taxon>Lactobacillus</taxon>
    </lineage>
</organism>
<dbReference type="GO" id="GO:0016787">
    <property type="term" value="F:hydrolase activity"/>
    <property type="evidence" value="ECO:0007669"/>
    <property type="project" value="UniProtKB-KW"/>
</dbReference>
<evidence type="ECO:0000313" key="11">
    <source>
        <dbReference type="Proteomes" id="UP001519292"/>
    </source>
</evidence>
<protein>
    <recommendedName>
        <fullName evidence="8">Energy-coupling factor transporter ATP-binding protein EcfA2</fullName>
        <ecNumber evidence="8">7.-.-.-</ecNumber>
    </recommendedName>
</protein>
<dbReference type="InterPro" id="IPR030946">
    <property type="entry name" value="EcfA2"/>
</dbReference>
<dbReference type="Pfam" id="PF00005">
    <property type="entry name" value="ABC_tran"/>
    <property type="match status" value="1"/>
</dbReference>
<dbReference type="SMART" id="SM00382">
    <property type="entry name" value="AAA"/>
    <property type="match status" value="1"/>
</dbReference>